<dbReference type="Proteomes" id="UP000295674">
    <property type="component" value="Unassembled WGS sequence"/>
</dbReference>
<dbReference type="Pfam" id="PF01613">
    <property type="entry name" value="Flavin_Reduct"/>
    <property type="match status" value="1"/>
</dbReference>
<reference evidence="4 5" key="1">
    <citation type="submission" date="2019-03" db="EMBL/GenBank/DDBJ databases">
        <title>Draft genome sequences of novel Actinobacteria.</title>
        <authorList>
            <person name="Sahin N."/>
            <person name="Ay H."/>
            <person name="Saygin H."/>
        </authorList>
    </citation>
    <scope>NUCLEOTIDE SEQUENCE [LARGE SCALE GENOMIC DNA]</scope>
    <source>
        <strain evidence="4 5">16K309</strain>
    </source>
</reference>
<evidence type="ECO:0000313" key="4">
    <source>
        <dbReference type="EMBL" id="TDD10182.1"/>
    </source>
</evidence>
<dbReference type="OrthoDB" id="9792858at2"/>
<evidence type="ECO:0000313" key="5">
    <source>
        <dbReference type="Proteomes" id="UP000295674"/>
    </source>
</evidence>
<keyword evidence="5" id="KW-1185">Reference proteome</keyword>
<dbReference type="PANTHER" id="PTHR30466">
    <property type="entry name" value="FLAVIN REDUCTASE"/>
    <property type="match status" value="1"/>
</dbReference>
<accession>A0A4R4VVX9</accession>
<dbReference type="SMART" id="SM00903">
    <property type="entry name" value="Flavin_Reduct"/>
    <property type="match status" value="1"/>
</dbReference>
<gene>
    <name evidence="4" type="ORF">E1181_02810</name>
</gene>
<dbReference type="EMBL" id="SMKS01000002">
    <property type="protein sequence ID" value="TDD10182.1"/>
    <property type="molecule type" value="Genomic_DNA"/>
</dbReference>
<dbReference type="SUPFAM" id="SSF50475">
    <property type="entry name" value="FMN-binding split barrel"/>
    <property type="match status" value="1"/>
</dbReference>
<dbReference type="AlphaFoldDB" id="A0A4R4VVX9"/>
<dbReference type="Gene3D" id="2.30.110.10">
    <property type="entry name" value="Electron Transport, Fmn-binding Protein, Chain A"/>
    <property type="match status" value="1"/>
</dbReference>
<keyword evidence="2" id="KW-0560">Oxidoreductase</keyword>
<dbReference type="PANTHER" id="PTHR30466:SF11">
    <property type="entry name" value="FLAVIN-DEPENDENT MONOOXYGENASE, REDUCTASE SUBUNIT HSAB"/>
    <property type="match status" value="1"/>
</dbReference>
<dbReference type="GO" id="GO:0042602">
    <property type="term" value="F:riboflavin reductase (NADPH) activity"/>
    <property type="evidence" value="ECO:0007669"/>
    <property type="project" value="TreeGrafter"/>
</dbReference>
<evidence type="ECO:0000256" key="2">
    <source>
        <dbReference type="ARBA" id="ARBA00023002"/>
    </source>
</evidence>
<dbReference type="GO" id="GO:0010181">
    <property type="term" value="F:FMN binding"/>
    <property type="evidence" value="ECO:0007669"/>
    <property type="project" value="InterPro"/>
</dbReference>
<dbReference type="InterPro" id="IPR002563">
    <property type="entry name" value="Flavin_Rdtase-like_dom"/>
</dbReference>
<evidence type="ECO:0000256" key="1">
    <source>
        <dbReference type="ARBA" id="ARBA00008898"/>
    </source>
</evidence>
<proteinExistence type="inferred from homology"/>
<dbReference type="RefSeq" id="WP_132672279.1">
    <property type="nucleotide sequence ID" value="NZ_SMKS01000002.1"/>
</dbReference>
<name>A0A4R4VVX9_9PSEU</name>
<dbReference type="InterPro" id="IPR050268">
    <property type="entry name" value="NADH-dep_flavin_reductase"/>
</dbReference>
<comment type="caution">
    <text evidence="4">The sequence shown here is derived from an EMBL/GenBank/DDBJ whole genome shotgun (WGS) entry which is preliminary data.</text>
</comment>
<protein>
    <submittedName>
        <fullName evidence="4">Flavin reductase</fullName>
    </submittedName>
</protein>
<feature type="domain" description="Flavin reductase like" evidence="3">
    <location>
        <begin position="17"/>
        <end position="160"/>
    </location>
</feature>
<dbReference type="InterPro" id="IPR012349">
    <property type="entry name" value="Split_barrel_FMN-bd"/>
</dbReference>
<evidence type="ECO:0000259" key="3">
    <source>
        <dbReference type="SMART" id="SM00903"/>
    </source>
</evidence>
<comment type="similarity">
    <text evidence="1">Belongs to the non-flavoprotein flavin reductase family.</text>
</comment>
<sequence>MTLSTPTIEPRYFRDVIGHLPTGVTVVAGREPATGAPAGLVVGTFQSLSLDPPLVTFSVATSSSSWPKIRSGHFSASVLADGQHDVCRAMSSKQVDKFAQLDWSESAEGCPQINGAHAWIDCKAVHELEGGDHVIVVAEVLRLEAGHGQPLIFHRGQLGTYHQPQS</sequence>
<organism evidence="4 5">
    <name type="scientific">Saccharopolyspora terrae</name>
    <dbReference type="NCBI Taxonomy" id="2530384"/>
    <lineage>
        <taxon>Bacteria</taxon>
        <taxon>Bacillati</taxon>
        <taxon>Actinomycetota</taxon>
        <taxon>Actinomycetes</taxon>
        <taxon>Pseudonocardiales</taxon>
        <taxon>Pseudonocardiaceae</taxon>
        <taxon>Saccharopolyspora</taxon>
    </lineage>
</organism>